<dbReference type="AlphaFoldDB" id="A0A942I650"/>
<dbReference type="InterPro" id="IPR002364">
    <property type="entry name" value="Quin_OxRdtase/zeta-crystal_CS"/>
</dbReference>
<dbReference type="CDD" id="cd08267">
    <property type="entry name" value="MDR1"/>
    <property type="match status" value="1"/>
</dbReference>
<dbReference type="InterPro" id="IPR050700">
    <property type="entry name" value="YIM1/Zinc_Alcohol_DH_Fams"/>
</dbReference>
<organism evidence="2 3">
    <name type="scientific">Devosia litorisediminis</name>
    <dbReference type="NCBI Taxonomy" id="2829817"/>
    <lineage>
        <taxon>Bacteria</taxon>
        <taxon>Pseudomonadati</taxon>
        <taxon>Pseudomonadota</taxon>
        <taxon>Alphaproteobacteria</taxon>
        <taxon>Hyphomicrobiales</taxon>
        <taxon>Devosiaceae</taxon>
        <taxon>Devosia</taxon>
    </lineage>
</organism>
<protein>
    <submittedName>
        <fullName evidence="2">NAD(P)-dependent alcohol dehydrogenase</fullName>
    </submittedName>
</protein>
<dbReference type="RefSeq" id="WP_212658028.1">
    <property type="nucleotide sequence ID" value="NZ_JAGXTP010000001.1"/>
</dbReference>
<dbReference type="EMBL" id="JAGXTP010000001">
    <property type="protein sequence ID" value="MBS3848483.1"/>
    <property type="molecule type" value="Genomic_DNA"/>
</dbReference>
<dbReference type="Pfam" id="PF08240">
    <property type="entry name" value="ADH_N"/>
    <property type="match status" value="1"/>
</dbReference>
<feature type="domain" description="Enoyl reductase (ER)" evidence="1">
    <location>
        <begin position="10"/>
        <end position="319"/>
    </location>
</feature>
<proteinExistence type="predicted"/>
<evidence type="ECO:0000259" key="1">
    <source>
        <dbReference type="SMART" id="SM00829"/>
    </source>
</evidence>
<dbReference type="PANTHER" id="PTHR11695:SF648">
    <property type="entry name" value="ZINC-BINDING OXIDOREDUCTASE"/>
    <property type="match status" value="1"/>
</dbReference>
<reference evidence="2" key="1">
    <citation type="submission" date="2021-04" db="EMBL/GenBank/DDBJ databases">
        <title>Devosia litorisediminis sp. nov., isolated from a sand dune.</title>
        <authorList>
            <person name="Park S."/>
            <person name="Yoon J.-H."/>
        </authorList>
    </citation>
    <scope>NUCLEOTIDE SEQUENCE</scope>
    <source>
        <strain evidence="2">BSSL-BM10</strain>
    </source>
</reference>
<dbReference type="PANTHER" id="PTHR11695">
    <property type="entry name" value="ALCOHOL DEHYDROGENASE RELATED"/>
    <property type="match status" value="1"/>
</dbReference>
<dbReference type="PROSITE" id="PS01162">
    <property type="entry name" value="QOR_ZETA_CRYSTAL"/>
    <property type="match status" value="1"/>
</dbReference>
<dbReference type="SUPFAM" id="SSF51735">
    <property type="entry name" value="NAD(P)-binding Rossmann-fold domains"/>
    <property type="match status" value="1"/>
</dbReference>
<gene>
    <name evidence="2" type="ORF">KD146_07190</name>
</gene>
<dbReference type="Gene3D" id="3.90.180.10">
    <property type="entry name" value="Medium-chain alcohol dehydrogenases, catalytic domain"/>
    <property type="match status" value="1"/>
</dbReference>
<dbReference type="Proteomes" id="UP000678281">
    <property type="component" value="Unassembled WGS sequence"/>
</dbReference>
<dbReference type="SMART" id="SM00829">
    <property type="entry name" value="PKS_ER"/>
    <property type="match status" value="1"/>
</dbReference>
<accession>A0A942I650</accession>
<dbReference type="InterPro" id="IPR020843">
    <property type="entry name" value="ER"/>
</dbReference>
<dbReference type="Gene3D" id="3.40.50.720">
    <property type="entry name" value="NAD(P)-binding Rossmann-like Domain"/>
    <property type="match status" value="1"/>
</dbReference>
<evidence type="ECO:0000313" key="2">
    <source>
        <dbReference type="EMBL" id="MBS3848483.1"/>
    </source>
</evidence>
<comment type="caution">
    <text evidence="2">The sequence shown here is derived from an EMBL/GenBank/DDBJ whole genome shotgun (WGS) entry which is preliminary data.</text>
</comment>
<name>A0A942I650_9HYPH</name>
<dbReference type="InterPro" id="IPR036291">
    <property type="entry name" value="NAD(P)-bd_dom_sf"/>
</dbReference>
<dbReference type="GO" id="GO:0008270">
    <property type="term" value="F:zinc ion binding"/>
    <property type="evidence" value="ECO:0007669"/>
    <property type="project" value="InterPro"/>
</dbReference>
<dbReference type="Pfam" id="PF13602">
    <property type="entry name" value="ADH_zinc_N_2"/>
    <property type="match status" value="1"/>
</dbReference>
<dbReference type="GO" id="GO:0016491">
    <property type="term" value="F:oxidoreductase activity"/>
    <property type="evidence" value="ECO:0007669"/>
    <property type="project" value="InterPro"/>
</dbReference>
<dbReference type="SUPFAM" id="SSF50129">
    <property type="entry name" value="GroES-like"/>
    <property type="match status" value="1"/>
</dbReference>
<keyword evidence="3" id="KW-1185">Reference proteome</keyword>
<sequence length="331" mass="34945">MKAAVNKDYGPAEKVVHIAEVARPEINDEEVLVQVYATSVSTGAWRMVEMNAGGVLQIPARMIFGLFRPRNPIQGGSFSGRVVAVGASVTRFKMGDEVFGVVGAGAHAEYIAIAEDKTIVKKPETLGYGEAAALPFGGLSALVFLRDFAKVQSGQKVLVTGASGGVGVFGVQIAKHLGAEVTALTSTDNVELVRSLGADHIIDYKRVDFTRGKETYDVIFDTAGVSSFREAARVLSPGGLFVPLEFGVPDILRSMRTDPQGRRIVIGVNGDSAADLAVLADLVESGVVRSVIDSIEPLTGIADAYRRVSERHKVGAVVVNVAMPLPVRAAA</sequence>
<dbReference type="InterPro" id="IPR011032">
    <property type="entry name" value="GroES-like_sf"/>
</dbReference>
<evidence type="ECO:0000313" key="3">
    <source>
        <dbReference type="Proteomes" id="UP000678281"/>
    </source>
</evidence>
<dbReference type="InterPro" id="IPR013154">
    <property type="entry name" value="ADH-like_N"/>
</dbReference>